<reference evidence="2" key="1">
    <citation type="submission" date="2017-12" db="EMBL/GenBank/DDBJ databases">
        <authorList>
            <person name="Thomas-White K."/>
            <person name="Wolfe A.J."/>
        </authorList>
    </citation>
    <scope>NUCLEOTIDE SEQUENCE</scope>
    <source>
        <strain evidence="2">UMB0763</strain>
    </source>
</reference>
<dbReference type="InterPro" id="IPR007421">
    <property type="entry name" value="Schlafen_AlbA_2_dom"/>
</dbReference>
<dbReference type="InterPro" id="IPR038461">
    <property type="entry name" value="Schlafen_AlbA_2_dom_sf"/>
</dbReference>
<dbReference type="RefSeq" id="WP_101678467.1">
    <property type="nucleotide sequence ID" value="NZ_CP136958.1"/>
</dbReference>
<gene>
    <name evidence="2" type="ORF">CYJ47_12285</name>
</gene>
<dbReference type="Gene3D" id="3.30.950.30">
    <property type="entry name" value="Schlafen, AAA domain"/>
    <property type="match status" value="1"/>
</dbReference>
<accession>A0AAF0YWV8</accession>
<sequence>MYTALHRSLGVKPGRITSEMIDEAIIQKVEESRGLDYKAKPNASGEIRSGDVAKDVAAMANTGGGVIIYGVAEDGEGKPKKRLDVSPIVENEDSYSRSYLQTTTDRIFPPVFGIELYFLGGEGNKVMIVEIPESRDVPHLVEPEKQKGKRFFSVPVRSGASTRFQTEPEIARMYRDRFTNAIDSRHELEGLFDETTELGDQTSVRCVGVGIPRYKSLRPAPTMKEALDIARAAHEGRHRYGYSNASSALSTVYGGARRGLRKWQFSSTTEMTKGTLASFIGLHDSGAVQTLRDTRDPYLKSDEVLGDWAEYSILDTVLVAQHQALHTGVGEYDFMFGLVWNDGHEKYLSYETTPGFALLPDPIRFRKYKPITASLNVLAPREEVDELVYTIATDYVNQAGYLHPKFIKEKYVQ</sequence>
<feature type="domain" description="Schlafen AlbA-2" evidence="1">
    <location>
        <begin position="31"/>
        <end position="161"/>
    </location>
</feature>
<keyword evidence="2" id="KW-0547">Nucleotide-binding</keyword>
<dbReference type="KEGG" id="cpyr:CYJ47_12285"/>
<evidence type="ECO:0000313" key="2">
    <source>
        <dbReference type="EMBL" id="WOT02010.1"/>
    </source>
</evidence>
<reference evidence="2" key="2">
    <citation type="submission" date="2023-10" db="EMBL/GenBank/DDBJ databases">
        <authorList>
            <person name="Choi B."/>
        </authorList>
    </citation>
    <scope>NUCLEOTIDE SEQUENCE</scope>
    <source>
        <strain evidence="2">UMB0763</strain>
    </source>
</reference>
<dbReference type="EMBL" id="CP136958">
    <property type="protein sequence ID" value="WOT02010.1"/>
    <property type="molecule type" value="Genomic_DNA"/>
</dbReference>
<proteinExistence type="predicted"/>
<dbReference type="AlphaFoldDB" id="A0AAF0YWV8"/>
<dbReference type="GO" id="GO:0005524">
    <property type="term" value="F:ATP binding"/>
    <property type="evidence" value="ECO:0007669"/>
    <property type="project" value="UniProtKB-KW"/>
</dbReference>
<protein>
    <submittedName>
        <fullName evidence="2">ATP-binding protein</fullName>
    </submittedName>
</protein>
<evidence type="ECO:0000313" key="3">
    <source>
        <dbReference type="Proteomes" id="UP000234560"/>
    </source>
</evidence>
<dbReference type="Proteomes" id="UP000234560">
    <property type="component" value="Chromosome"/>
</dbReference>
<dbReference type="Pfam" id="PF04326">
    <property type="entry name" value="SLFN_AlbA_2"/>
    <property type="match status" value="1"/>
</dbReference>
<organism evidence="2 3">
    <name type="scientific">Corynebacterium pyruviciproducens</name>
    <dbReference type="NCBI Taxonomy" id="598660"/>
    <lineage>
        <taxon>Bacteria</taxon>
        <taxon>Bacillati</taxon>
        <taxon>Actinomycetota</taxon>
        <taxon>Actinomycetes</taxon>
        <taxon>Mycobacteriales</taxon>
        <taxon>Corynebacteriaceae</taxon>
        <taxon>Corynebacterium</taxon>
    </lineage>
</organism>
<name>A0AAF0YWV8_9CORY</name>
<keyword evidence="2" id="KW-0067">ATP-binding</keyword>
<evidence type="ECO:0000259" key="1">
    <source>
        <dbReference type="Pfam" id="PF04326"/>
    </source>
</evidence>